<organism evidence="1 2">
    <name type="scientific">Rheinheimera marina</name>
    <dbReference type="NCBI Taxonomy" id="1774958"/>
    <lineage>
        <taxon>Bacteria</taxon>
        <taxon>Pseudomonadati</taxon>
        <taxon>Pseudomonadota</taxon>
        <taxon>Gammaproteobacteria</taxon>
        <taxon>Chromatiales</taxon>
        <taxon>Chromatiaceae</taxon>
        <taxon>Rheinheimera</taxon>
    </lineage>
</organism>
<evidence type="ECO:0000313" key="2">
    <source>
        <dbReference type="Proteomes" id="UP001595962"/>
    </source>
</evidence>
<dbReference type="RefSeq" id="WP_377331321.1">
    <property type="nucleotide sequence ID" value="NZ_JBHSGB010000001.1"/>
</dbReference>
<dbReference type="Proteomes" id="UP001595962">
    <property type="component" value="Unassembled WGS sequence"/>
</dbReference>
<name>A0ABV9JI82_9GAMM</name>
<comment type="caution">
    <text evidence="1">The sequence shown here is derived from an EMBL/GenBank/DDBJ whole genome shotgun (WGS) entry which is preliminary data.</text>
</comment>
<accession>A0ABV9JI82</accession>
<gene>
    <name evidence="1" type="ORF">ACFO3I_01970</name>
</gene>
<dbReference type="EMBL" id="JBHSGB010000001">
    <property type="protein sequence ID" value="MFC4653784.1"/>
    <property type="molecule type" value="Genomic_DNA"/>
</dbReference>
<evidence type="ECO:0000313" key="1">
    <source>
        <dbReference type="EMBL" id="MFC4653784.1"/>
    </source>
</evidence>
<protein>
    <recommendedName>
        <fullName evidence="3">Chromosome partition protein Smc</fullName>
    </recommendedName>
</protein>
<evidence type="ECO:0008006" key="3">
    <source>
        <dbReference type="Google" id="ProtNLM"/>
    </source>
</evidence>
<proteinExistence type="predicted"/>
<sequence length="582" mass="65354">MKLRYSPEAMSRISQLGHHDIVEFIEEVSPASRRDIYKHLGRVPGFRSGSPADFKERQKRLVAHILSSPAGHDPKDWAVFGMLWSTWISERFEVDIPHTDESGNFFENAPSYLTFVSETFPNIPRESVERIMTFSRFPEEIHSLKELTLFRTASTIARDSLLDELPLSIKSLEQRIAAIEASASDGQENLKQINTSPVLVEQRIESVAKKFDDQNQLTEMLKLEVDKLAYAMLEIEQRVQQLGNTLEQIKSLKEDTLAPNTSTHATDQSIIDILERMDSIQRVFDAESKTSNARVLPNLVMKDFQGPFEDLHKVQDVCELIATNLQAVGVVKGCAFPMSRQIVAALVSGQLIQFSGSLAELISESIVAAVSGPIFHEWRVPVGLVSDECAAYCIEMVGKKSNSLLLKSANLSAFEVYGASIREIIVKRQFGFDGNRNYSFFTSWVSGPAAFPDGGSLAELGPVFDTDTLRMRSAKAETPSLRFGRLAKENWYQLEGFEAPDPDVISTELTEFLTDINFEGGAFWRRLVKSSYTHLRVISSASCSEDLKAISDLYLLPWARARGESVKEIRERVVSYLEHLQQ</sequence>
<keyword evidence="2" id="KW-1185">Reference proteome</keyword>
<reference evidence="2" key="1">
    <citation type="journal article" date="2019" name="Int. J. Syst. Evol. Microbiol.">
        <title>The Global Catalogue of Microorganisms (GCM) 10K type strain sequencing project: providing services to taxonomists for standard genome sequencing and annotation.</title>
        <authorList>
            <consortium name="The Broad Institute Genomics Platform"/>
            <consortium name="The Broad Institute Genome Sequencing Center for Infectious Disease"/>
            <person name="Wu L."/>
            <person name="Ma J."/>
        </authorList>
    </citation>
    <scope>NUCLEOTIDE SEQUENCE [LARGE SCALE GENOMIC DNA]</scope>
    <source>
        <strain evidence="2">DT28</strain>
    </source>
</reference>